<evidence type="ECO:0000313" key="4">
    <source>
        <dbReference type="EMBL" id="KAE9090814.1"/>
    </source>
</evidence>
<name>A0A6G0KK45_9STRA</name>
<gene>
    <name evidence="4" type="ORF">PF010_g18450</name>
</gene>
<dbReference type="Proteomes" id="UP000488956">
    <property type="component" value="Unassembled WGS sequence"/>
</dbReference>
<dbReference type="GO" id="GO:0000290">
    <property type="term" value="P:deadenylation-dependent decapping of nuclear-transcribed mRNA"/>
    <property type="evidence" value="ECO:0007669"/>
    <property type="project" value="InterPro"/>
</dbReference>
<reference evidence="4 5" key="1">
    <citation type="submission" date="2018-09" db="EMBL/GenBank/DDBJ databases">
        <title>Genomic investigation of the strawberry pathogen Phytophthora fragariae indicates pathogenicity is determined by transcriptional variation in three key races.</title>
        <authorList>
            <person name="Adams T.M."/>
            <person name="Armitage A.D."/>
            <person name="Sobczyk M.K."/>
            <person name="Bates H.J."/>
            <person name="Dunwell J.M."/>
            <person name="Nellist C.F."/>
            <person name="Harrison R.J."/>
        </authorList>
    </citation>
    <scope>NUCLEOTIDE SEQUENCE [LARGE SCALE GENOMIC DNA]</scope>
    <source>
        <strain evidence="4 5">ONT-3</strain>
    </source>
</reference>
<accession>A0A6G0KK45</accession>
<sequence length="86" mass="9479">MLLPSGLSSLLEWSALRYCGKRVQRQSLGNTKATEMATDGVHVDSAQSKAMNLQVLKRQGADVMEIMDTASHVVMYECDILYTLAT</sequence>
<dbReference type="Gene3D" id="2.30.29.30">
    <property type="entry name" value="Pleckstrin-homology domain (PH domain)/Phosphotyrosine-binding domain (PTB)"/>
    <property type="match status" value="1"/>
</dbReference>
<organism evidence="4 5">
    <name type="scientific">Phytophthora fragariae</name>
    <dbReference type="NCBI Taxonomy" id="53985"/>
    <lineage>
        <taxon>Eukaryota</taxon>
        <taxon>Sar</taxon>
        <taxon>Stramenopiles</taxon>
        <taxon>Oomycota</taxon>
        <taxon>Peronosporomycetes</taxon>
        <taxon>Peronosporales</taxon>
        <taxon>Peronosporaceae</taxon>
        <taxon>Phytophthora</taxon>
    </lineage>
</organism>
<dbReference type="InterPro" id="IPR011993">
    <property type="entry name" value="PH-like_dom_sf"/>
</dbReference>
<dbReference type="EMBL" id="QXFX01001406">
    <property type="protein sequence ID" value="KAE9090814.1"/>
    <property type="molecule type" value="Genomic_DNA"/>
</dbReference>
<proteinExistence type="inferred from homology"/>
<comment type="similarity">
    <text evidence="2">Belongs to the DCP1 family.</text>
</comment>
<evidence type="ECO:0000256" key="2">
    <source>
        <dbReference type="ARBA" id="ARBA00008778"/>
    </source>
</evidence>
<dbReference type="Pfam" id="PF06058">
    <property type="entry name" value="DCP1"/>
    <property type="match status" value="1"/>
</dbReference>
<evidence type="ECO:0000256" key="3">
    <source>
        <dbReference type="ARBA" id="ARBA00022490"/>
    </source>
</evidence>
<protein>
    <submittedName>
        <fullName evidence="4">Uncharacterized protein</fullName>
    </submittedName>
</protein>
<dbReference type="AlphaFoldDB" id="A0A6G0KK45"/>
<evidence type="ECO:0000313" key="5">
    <source>
        <dbReference type="Proteomes" id="UP000488956"/>
    </source>
</evidence>
<evidence type="ECO:0000256" key="1">
    <source>
        <dbReference type="ARBA" id="ARBA00004496"/>
    </source>
</evidence>
<comment type="subcellular location">
    <subcellularLocation>
        <location evidence="1">Cytoplasm</location>
    </subcellularLocation>
</comment>
<keyword evidence="3" id="KW-0963">Cytoplasm</keyword>
<dbReference type="GO" id="GO:0005737">
    <property type="term" value="C:cytoplasm"/>
    <property type="evidence" value="ECO:0007669"/>
    <property type="project" value="UniProtKB-SubCell"/>
</dbReference>
<dbReference type="InterPro" id="IPR010334">
    <property type="entry name" value="Dcp1"/>
</dbReference>
<dbReference type="GO" id="GO:0008047">
    <property type="term" value="F:enzyme activator activity"/>
    <property type="evidence" value="ECO:0007669"/>
    <property type="project" value="InterPro"/>
</dbReference>
<comment type="caution">
    <text evidence="4">The sequence shown here is derived from an EMBL/GenBank/DDBJ whole genome shotgun (WGS) entry which is preliminary data.</text>
</comment>